<protein>
    <recommendedName>
        <fullName evidence="1">Spore germination protein N-terminal domain-containing protein</fullName>
    </recommendedName>
</protein>
<dbReference type="GO" id="GO:0009847">
    <property type="term" value="P:spore germination"/>
    <property type="evidence" value="ECO:0007669"/>
    <property type="project" value="InterPro"/>
</dbReference>
<evidence type="ECO:0000259" key="1">
    <source>
        <dbReference type="Pfam" id="PF25198"/>
    </source>
</evidence>
<sequence length="99" mass="10887">MSTGQTCGGQGLPIAVYKSAGNTLKEAGRHLTKQISRRLYYGHTNLVVVYEEVARTDLLNILDALDRNPEFRTTTELVVARHSSAEEVISTLSHLDGCQ</sequence>
<dbReference type="PANTHER" id="PTHR35789">
    <property type="entry name" value="SPORE GERMINATION PROTEIN B3"/>
    <property type="match status" value="1"/>
</dbReference>
<organism evidence="2 3">
    <name type="scientific">Priestia megaterium</name>
    <name type="common">Bacillus megaterium</name>
    <dbReference type="NCBI Taxonomy" id="1404"/>
    <lineage>
        <taxon>Bacteria</taxon>
        <taxon>Bacillati</taxon>
        <taxon>Bacillota</taxon>
        <taxon>Bacilli</taxon>
        <taxon>Bacillales</taxon>
        <taxon>Bacillaceae</taxon>
        <taxon>Priestia</taxon>
    </lineage>
</organism>
<accession>A0A6H1P498</accession>
<dbReference type="AlphaFoldDB" id="A0A6H1P498"/>
<feature type="domain" description="Spore germination protein N-terminal" evidence="1">
    <location>
        <begin position="5"/>
        <end position="92"/>
    </location>
</feature>
<dbReference type="Pfam" id="PF25198">
    <property type="entry name" value="Spore_GerAC_N"/>
    <property type="match status" value="1"/>
</dbReference>
<evidence type="ECO:0000313" key="3">
    <source>
        <dbReference type="Proteomes" id="UP000501868"/>
    </source>
</evidence>
<dbReference type="InterPro" id="IPR008844">
    <property type="entry name" value="Spore_GerAC-like"/>
</dbReference>
<name>A0A6H1P498_PRIMG</name>
<dbReference type="InterPro" id="IPR057336">
    <property type="entry name" value="GerAC_N"/>
</dbReference>
<evidence type="ECO:0000313" key="2">
    <source>
        <dbReference type="EMBL" id="QIZ08285.1"/>
    </source>
</evidence>
<dbReference type="PANTHER" id="PTHR35789:SF1">
    <property type="entry name" value="SPORE GERMINATION PROTEIN B3"/>
    <property type="match status" value="1"/>
</dbReference>
<dbReference type="Proteomes" id="UP000501868">
    <property type="component" value="Chromosome"/>
</dbReference>
<reference evidence="2 3" key="2">
    <citation type="submission" date="2020-04" db="EMBL/GenBank/DDBJ databases">
        <authorList>
            <person name="Fomenkov A."/>
            <person name="Anton B.P."/>
            <person name="Roberts R.J."/>
        </authorList>
    </citation>
    <scope>NUCLEOTIDE SEQUENCE [LARGE SCALE GENOMIC DNA]</scope>
    <source>
        <strain evidence="2 3">S2</strain>
    </source>
</reference>
<gene>
    <name evidence="2" type="ORF">HFZ78_17410</name>
</gene>
<dbReference type="EMBL" id="CP051128">
    <property type="protein sequence ID" value="QIZ08285.1"/>
    <property type="molecule type" value="Genomic_DNA"/>
</dbReference>
<proteinExistence type="predicted"/>
<reference evidence="2 3" key="1">
    <citation type="submission" date="2020-04" db="EMBL/GenBank/DDBJ databases">
        <title>Genome-Wide Identification of 5-Methylcytosine Sites in Bacterial Genomes By High-Throughput Sequencing of MspJI Restriction Fragments.</title>
        <authorList>
            <person name="Wu V."/>
        </authorList>
    </citation>
    <scope>NUCLEOTIDE SEQUENCE [LARGE SCALE GENOMIC DNA]</scope>
    <source>
        <strain evidence="2 3">S2</strain>
    </source>
</reference>
<dbReference type="GO" id="GO:0016020">
    <property type="term" value="C:membrane"/>
    <property type="evidence" value="ECO:0007669"/>
    <property type="project" value="InterPro"/>
</dbReference>